<proteinExistence type="predicted"/>
<feature type="domain" description="DUF3615" evidence="1">
    <location>
        <begin position="99"/>
        <end position="206"/>
    </location>
</feature>
<name>A0A0D9XIM6_9ORYZ</name>
<reference evidence="2" key="3">
    <citation type="submission" date="2015-04" db="UniProtKB">
        <authorList>
            <consortium name="EnsemblPlants"/>
        </authorList>
    </citation>
    <scope>IDENTIFICATION</scope>
</reference>
<accession>A0A0D9XIM6</accession>
<evidence type="ECO:0000313" key="3">
    <source>
        <dbReference type="Proteomes" id="UP000032180"/>
    </source>
</evidence>
<dbReference type="Gramene" id="LPERR10G04220.1">
    <property type="protein sequence ID" value="LPERR10G04220.1"/>
    <property type="gene ID" value="LPERR10G04220"/>
</dbReference>
<dbReference type="Pfam" id="PF12274">
    <property type="entry name" value="DUF3615"/>
    <property type="match status" value="1"/>
</dbReference>
<dbReference type="EnsemblPlants" id="LPERR10G04220.1">
    <property type="protein sequence ID" value="LPERR10G04220.1"/>
    <property type="gene ID" value="LPERR10G04220"/>
</dbReference>
<protein>
    <recommendedName>
        <fullName evidence="1">DUF3615 domain-containing protein</fullName>
    </recommendedName>
</protein>
<dbReference type="HOGENOM" id="CLU_1157860_0_0_1"/>
<reference evidence="3" key="2">
    <citation type="submission" date="2013-12" db="EMBL/GenBank/DDBJ databases">
        <authorList>
            <person name="Yu Y."/>
            <person name="Lee S."/>
            <person name="de Baynast K."/>
            <person name="Wissotski M."/>
            <person name="Liu L."/>
            <person name="Talag J."/>
            <person name="Goicoechea J."/>
            <person name="Angelova A."/>
            <person name="Jetty R."/>
            <person name="Kudrna D."/>
            <person name="Golser W."/>
            <person name="Rivera L."/>
            <person name="Zhang J."/>
            <person name="Wing R."/>
        </authorList>
    </citation>
    <scope>NUCLEOTIDE SEQUENCE</scope>
</reference>
<keyword evidence="3" id="KW-1185">Reference proteome</keyword>
<evidence type="ECO:0000259" key="1">
    <source>
        <dbReference type="Pfam" id="PF12274"/>
    </source>
</evidence>
<sequence length="240" mass="26951">MFFPEVEVECDGGAVRDGEQGVSVLCPHAYYIWLHGHAFQRLRYCPIEFIAGHKPPRTYEAMRKPDPVRVDAKPLYEADLTSYIYEWNPITDERHVENAKTALQAYNHAVPDGGDRFFLENLLAATTITVPDSGLTCCHFNFIANCEATGDAALFFAEVEIVVDDDGNGGVVRGGEKGVVVCCIIRRDDYSIDTCHACTLAGVRFVQHPSGYRKFIAGHRPDVDDGYELYDFDKFCLEWI</sequence>
<organism evidence="2 3">
    <name type="scientific">Leersia perrieri</name>
    <dbReference type="NCBI Taxonomy" id="77586"/>
    <lineage>
        <taxon>Eukaryota</taxon>
        <taxon>Viridiplantae</taxon>
        <taxon>Streptophyta</taxon>
        <taxon>Embryophyta</taxon>
        <taxon>Tracheophyta</taxon>
        <taxon>Spermatophyta</taxon>
        <taxon>Magnoliopsida</taxon>
        <taxon>Liliopsida</taxon>
        <taxon>Poales</taxon>
        <taxon>Poaceae</taxon>
        <taxon>BOP clade</taxon>
        <taxon>Oryzoideae</taxon>
        <taxon>Oryzeae</taxon>
        <taxon>Oryzinae</taxon>
        <taxon>Leersia</taxon>
    </lineage>
</organism>
<dbReference type="AlphaFoldDB" id="A0A0D9XIM6"/>
<dbReference type="InterPro" id="IPR022059">
    <property type="entry name" value="DUF3615"/>
</dbReference>
<dbReference type="PANTHER" id="PTHR33326">
    <property type="entry name" value="OS05G0543800 PROTEIN"/>
    <property type="match status" value="1"/>
</dbReference>
<evidence type="ECO:0000313" key="2">
    <source>
        <dbReference type="EnsemblPlants" id="LPERR10G04220.1"/>
    </source>
</evidence>
<reference evidence="2 3" key="1">
    <citation type="submission" date="2012-08" db="EMBL/GenBank/DDBJ databases">
        <title>Oryza genome evolution.</title>
        <authorList>
            <person name="Wing R.A."/>
        </authorList>
    </citation>
    <scope>NUCLEOTIDE SEQUENCE</scope>
</reference>
<dbReference type="Proteomes" id="UP000032180">
    <property type="component" value="Chromosome 10"/>
</dbReference>
<dbReference type="PANTHER" id="PTHR33326:SF22">
    <property type="entry name" value="OS10G0372700 PROTEIN"/>
    <property type="match status" value="1"/>
</dbReference>